<protein>
    <recommendedName>
        <fullName evidence="3">BRCT domain-containing protein</fullName>
    </recommendedName>
</protein>
<dbReference type="PROSITE" id="PS50172">
    <property type="entry name" value="BRCT"/>
    <property type="match status" value="1"/>
</dbReference>
<dbReference type="AlphaFoldDB" id="A0A640KVX4"/>
<dbReference type="VEuPathDB" id="TriTrypDB:LtaPh_3622500"/>
<evidence type="ECO:0000256" key="2">
    <source>
        <dbReference type="SAM" id="SignalP"/>
    </source>
</evidence>
<dbReference type="Proteomes" id="UP000419144">
    <property type="component" value="Unassembled WGS sequence"/>
</dbReference>
<evidence type="ECO:0000313" key="5">
    <source>
        <dbReference type="Proteomes" id="UP000419144"/>
    </source>
</evidence>
<feature type="region of interest" description="Disordered" evidence="1">
    <location>
        <begin position="189"/>
        <end position="217"/>
    </location>
</feature>
<feature type="signal peptide" evidence="2">
    <location>
        <begin position="1"/>
        <end position="19"/>
    </location>
</feature>
<keyword evidence="5" id="KW-1185">Reference proteome</keyword>
<gene>
    <name evidence="4" type="ORF">LtaPh_3622500</name>
</gene>
<feature type="domain" description="BRCT" evidence="3">
    <location>
        <begin position="1"/>
        <end position="96"/>
    </location>
</feature>
<proteinExistence type="predicted"/>
<name>A0A640KVX4_LEITA</name>
<feature type="compositionally biased region" description="Polar residues" evidence="1">
    <location>
        <begin position="189"/>
        <end position="205"/>
    </location>
</feature>
<evidence type="ECO:0000313" key="4">
    <source>
        <dbReference type="EMBL" id="GET93295.1"/>
    </source>
</evidence>
<organism evidence="4 5">
    <name type="scientific">Leishmania tarentolae</name>
    <name type="common">Sauroleishmania tarentolae</name>
    <dbReference type="NCBI Taxonomy" id="5689"/>
    <lineage>
        <taxon>Eukaryota</taxon>
        <taxon>Discoba</taxon>
        <taxon>Euglenozoa</taxon>
        <taxon>Kinetoplastea</taxon>
        <taxon>Metakinetoplastina</taxon>
        <taxon>Trypanosomatida</taxon>
        <taxon>Trypanosomatidae</taxon>
        <taxon>Leishmaniinae</taxon>
        <taxon>Leishmania</taxon>
        <taxon>lizard Leishmania</taxon>
    </lineage>
</organism>
<dbReference type="Gene3D" id="3.40.50.10190">
    <property type="entry name" value="BRCT domain"/>
    <property type="match status" value="2"/>
</dbReference>
<evidence type="ECO:0000259" key="3">
    <source>
        <dbReference type="PROSITE" id="PS50172"/>
    </source>
</evidence>
<feature type="chain" id="PRO_5024884515" description="BRCT domain-containing protein" evidence="2">
    <location>
        <begin position="20"/>
        <end position="375"/>
    </location>
</feature>
<reference evidence="4" key="1">
    <citation type="submission" date="2019-11" db="EMBL/GenBank/DDBJ databases">
        <title>Leishmania tarentolae CDS.</title>
        <authorList>
            <person name="Goto Y."/>
            <person name="Yamagishi J."/>
        </authorList>
    </citation>
    <scope>NUCLEOTIDE SEQUENCE [LARGE SCALE GENOMIC DNA]</scope>
    <source>
        <strain evidence="4">Parrot Tar II</strain>
    </source>
</reference>
<dbReference type="OrthoDB" id="265615at2759"/>
<comment type="caution">
    <text evidence="4">The sequence shown here is derived from an EMBL/GenBank/DDBJ whole genome shotgun (WGS) entry which is preliminary data.</text>
</comment>
<accession>A0A640KVX4</accession>
<evidence type="ECO:0000256" key="1">
    <source>
        <dbReference type="SAM" id="MobiDB-lite"/>
    </source>
</evidence>
<dbReference type="InterPro" id="IPR036420">
    <property type="entry name" value="BRCT_dom_sf"/>
</dbReference>
<sequence>MFRGHTFLVSLTTSPLTVAALTQNDGRVVYSFDDNIPVTCVIISSNNHPGTQASCIPGAGAAKELPESVESHVRANRFTVVYEHWVHECLSKNRLLLPFRDYPDTIAYDPFLFCGVYFTTTQLPLQLKANIVALMQFYGATYHNHLLDTTNLLIYSHMNLAPPTLRHAVTSPLAPQSLVAGSRNAEALSSSKDMAAANTSPSQELLTGRSGDHPTEAAQPSLTKLAVARQRGIACVTPQWVQLCLNAGQLKPGSSALVTVSPTRAPSHPSTIPNAIIHVDAPISIVTAADQLRHHEEEVDRWIGEVLTSTPSSASPNSAGATTGACAVHLPAQSSCVVPGGKEEAAEVRRALKWNAPLALSGPAASKTRKRRRTH</sequence>
<keyword evidence="2" id="KW-0732">Signal</keyword>
<dbReference type="EMBL" id="BLBS01000057">
    <property type="protein sequence ID" value="GET93295.1"/>
    <property type="molecule type" value="Genomic_DNA"/>
</dbReference>
<dbReference type="SUPFAM" id="SSF52113">
    <property type="entry name" value="BRCT domain"/>
    <property type="match status" value="1"/>
</dbReference>
<dbReference type="InterPro" id="IPR001357">
    <property type="entry name" value="BRCT_dom"/>
</dbReference>